<keyword evidence="3" id="KW-1185">Reference proteome</keyword>
<dbReference type="GeneID" id="20240179"/>
<dbReference type="Proteomes" id="UP000030746">
    <property type="component" value="Unassembled WGS sequence"/>
</dbReference>
<feature type="chain" id="PRO_5004717695" description="F5/8 type C domain-containing protein" evidence="1">
    <location>
        <begin position="19"/>
        <end position="244"/>
    </location>
</feature>
<gene>
    <name evidence="2" type="ORF">LOTGIDRAFT_165776</name>
</gene>
<reference evidence="2 3" key="1">
    <citation type="journal article" date="2013" name="Nature">
        <title>Insights into bilaterian evolution from three spiralian genomes.</title>
        <authorList>
            <person name="Simakov O."/>
            <person name="Marletaz F."/>
            <person name="Cho S.J."/>
            <person name="Edsinger-Gonzales E."/>
            <person name="Havlak P."/>
            <person name="Hellsten U."/>
            <person name="Kuo D.H."/>
            <person name="Larsson T."/>
            <person name="Lv J."/>
            <person name="Arendt D."/>
            <person name="Savage R."/>
            <person name="Osoegawa K."/>
            <person name="de Jong P."/>
            <person name="Grimwood J."/>
            <person name="Chapman J.A."/>
            <person name="Shapiro H."/>
            <person name="Aerts A."/>
            <person name="Otillar R.P."/>
            <person name="Terry A.Y."/>
            <person name="Boore J.L."/>
            <person name="Grigoriev I.V."/>
            <person name="Lindberg D.R."/>
            <person name="Seaver E.C."/>
            <person name="Weisblat D.A."/>
            <person name="Putnam N.H."/>
            <person name="Rokhsar D.S."/>
        </authorList>
    </citation>
    <scope>NUCLEOTIDE SEQUENCE [LARGE SCALE GENOMIC DNA]</scope>
</reference>
<evidence type="ECO:0000313" key="2">
    <source>
        <dbReference type="EMBL" id="ESO88333.1"/>
    </source>
</evidence>
<evidence type="ECO:0008006" key="4">
    <source>
        <dbReference type="Google" id="ProtNLM"/>
    </source>
</evidence>
<keyword evidence="1" id="KW-0732">Signal</keyword>
<dbReference type="Gene3D" id="2.60.120.260">
    <property type="entry name" value="Galactose-binding domain-like"/>
    <property type="match status" value="1"/>
</dbReference>
<dbReference type="InterPro" id="IPR008979">
    <property type="entry name" value="Galactose-bd-like_sf"/>
</dbReference>
<evidence type="ECO:0000256" key="1">
    <source>
        <dbReference type="SAM" id="SignalP"/>
    </source>
</evidence>
<dbReference type="HOGENOM" id="CLU_077235_0_0_1"/>
<accession>V3ZBG1</accession>
<sequence length="244" mass="28166">MDTIIIQWLLLVQIYAAGDTTSNELYTLYHSNKLISGYYRKFITLRPICGAWCQLFPQCSAFAYHNLQKECFLYEGNLNDCDYLIENTMETFIPFTEEDKNNVALFKPTTMSSELSRSTGSCRAVDDKYTTFVSSQQAPMSWWCVDLIHIYNLKYVTLYNKNKAGYVRDQIKGFTLKLNLRGKCDAEGFSNADFCFQDTSFISQYIYNITQCISSTVFKARYIFINNGAASDFLHFKELEVSAM</sequence>
<dbReference type="PANTHER" id="PTHR45713:SF15">
    <property type="entry name" value="F5_8 TYPE C DOMAIN-CONTAINING PROTEIN"/>
    <property type="match status" value="1"/>
</dbReference>
<dbReference type="CTD" id="20240179"/>
<dbReference type="SUPFAM" id="SSF49785">
    <property type="entry name" value="Galactose-binding domain-like"/>
    <property type="match status" value="1"/>
</dbReference>
<feature type="signal peptide" evidence="1">
    <location>
        <begin position="1"/>
        <end position="18"/>
    </location>
</feature>
<dbReference type="KEGG" id="lgi:LOTGIDRAFT_165776"/>
<name>V3ZBG1_LOTGI</name>
<dbReference type="InterPro" id="IPR051941">
    <property type="entry name" value="BG_Antigen-Binding_Lectin"/>
</dbReference>
<evidence type="ECO:0000313" key="3">
    <source>
        <dbReference type="Proteomes" id="UP000030746"/>
    </source>
</evidence>
<dbReference type="RefSeq" id="XP_009061043.1">
    <property type="nucleotide sequence ID" value="XM_009062795.1"/>
</dbReference>
<proteinExistence type="predicted"/>
<organism evidence="2 3">
    <name type="scientific">Lottia gigantea</name>
    <name type="common">Giant owl limpet</name>
    <dbReference type="NCBI Taxonomy" id="225164"/>
    <lineage>
        <taxon>Eukaryota</taxon>
        <taxon>Metazoa</taxon>
        <taxon>Spiralia</taxon>
        <taxon>Lophotrochozoa</taxon>
        <taxon>Mollusca</taxon>
        <taxon>Gastropoda</taxon>
        <taxon>Patellogastropoda</taxon>
        <taxon>Lottioidea</taxon>
        <taxon>Lottiidae</taxon>
        <taxon>Lottia</taxon>
    </lineage>
</organism>
<dbReference type="OrthoDB" id="441660at2759"/>
<protein>
    <recommendedName>
        <fullName evidence="4">F5/8 type C domain-containing protein</fullName>
    </recommendedName>
</protein>
<dbReference type="EMBL" id="KB202719">
    <property type="protein sequence ID" value="ESO88333.1"/>
    <property type="molecule type" value="Genomic_DNA"/>
</dbReference>
<dbReference type="AlphaFoldDB" id="V3ZBG1"/>
<dbReference type="PANTHER" id="PTHR45713">
    <property type="entry name" value="FTP DOMAIN-CONTAINING PROTEIN"/>
    <property type="match status" value="1"/>
</dbReference>